<comment type="caution">
    <text evidence="1">The sequence shown here is derived from an EMBL/GenBank/DDBJ whole genome shotgun (WGS) entry which is preliminary data.</text>
</comment>
<sequence>MAQIVTNVQERIYQIKRWLGVNEAQEGEASLKMGEAAVMRNFKVTAGGALKKRGGSKNIAGLMSGYTVEVDTGTTDVLLTEEQESTAALTMYPNIEVDSVGGITLTGEPAEVTASNEDAYIGWYYRHSDGLVYKFTGVTT</sequence>
<evidence type="ECO:0000313" key="2">
    <source>
        <dbReference type="Proteomes" id="UP000824238"/>
    </source>
</evidence>
<name>A0A9D1IZL5_9FIRM</name>
<dbReference type="AlphaFoldDB" id="A0A9D1IZL5"/>
<evidence type="ECO:0000313" key="1">
    <source>
        <dbReference type="EMBL" id="HIR55522.1"/>
    </source>
</evidence>
<gene>
    <name evidence="1" type="ORF">IAD36_08025</name>
</gene>
<reference evidence="1" key="2">
    <citation type="journal article" date="2021" name="PeerJ">
        <title>Extensive microbial diversity within the chicken gut microbiome revealed by metagenomics and culture.</title>
        <authorList>
            <person name="Gilroy R."/>
            <person name="Ravi A."/>
            <person name="Getino M."/>
            <person name="Pursley I."/>
            <person name="Horton D.L."/>
            <person name="Alikhan N.F."/>
            <person name="Baker D."/>
            <person name="Gharbi K."/>
            <person name="Hall N."/>
            <person name="Watson M."/>
            <person name="Adriaenssens E.M."/>
            <person name="Foster-Nyarko E."/>
            <person name="Jarju S."/>
            <person name="Secka A."/>
            <person name="Antonio M."/>
            <person name="Oren A."/>
            <person name="Chaudhuri R.R."/>
            <person name="La Ragione R."/>
            <person name="Hildebrand F."/>
            <person name="Pallen M.J."/>
        </authorList>
    </citation>
    <scope>NUCLEOTIDE SEQUENCE</scope>
    <source>
        <strain evidence="1">ChiGjej3B3-7149</strain>
    </source>
</reference>
<organism evidence="1 2">
    <name type="scientific">Candidatus Scatomorpha intestinigallinarum</name>
    <dbReference type="NCBI Taxonomy" id="2840923"/>
    <lineage>
        <taxon>Bacteria</taxon>
        <taxon>Bacillati</taxon>
        <taxon>Bacillota</taxon>
        <taxon>Clostridia</taxon>
        <taxon>Eubacteriales</taxon>
        <taxon>Candidatus Scatomorpha</taxon>
    </lineage>
</organism>
<protein>
    <submittedName>
        <fullName evidence="1">Uncharacterized protein</fullName>
    </submittedName>
</protein>
<dbReference type="Proteomes" id="UP000824238">
    <property type="component" value="Unassembled WGS sequence"/>
</dbReference>
<reference evidence="1" key="1">
    <citation type="submission" date="2020-10" db="EMBL/GenBank/DDBJ databases">
        <authorList>
            <person name="Gilroy R."/>
        </authorList>
    </citation>
    <scope>NUCLEOTIDE SEQUENCE</scope>
    <source>
        <strain evidence="1">ChiGjej3B3-7149</strain>
    </source>
</reference>
<accession>A0A9D1IZL5</accession>
<dbReference type="EMBL" id="DVHH01000193">
    <property type="protein sequence ID" value="HIR55522.1"/>
    <property type="molecule type" value="Genomic_DNA"/>
</dbReference>
<proteinExistence type="predicted"/>